<proteinExistence type="predicted"/>
<dbReference type="AlphaFoldDB" id="A0A366LV04"/>
<comment type="caution">
    <text evidence="1">The sequence shown here is derived from an EMBL/GenBank/DDBJ whole genome shotgun (WGS) entry which is preliminary data.</text>
</comment>
<protein>
    <recommendedName>
        <fullName evidence="3">NTP pyrophosphohydrolase MazG putative catalytic core domain-containing protein</fullName>
    </recommendedName>
</protein>
<dbReference type="CDD" id="cd11533">
    <property type="entry name" value="NTP-PPase_Af0060_like"/>
    <property type="match status" value="1"/>
</dbReference>
<evidence type="ECO:0008006" key="3">
    <source>
        <dbReference type="Google" id="ProtNLM"/>
    </source>
</evidence>
<keyword evidence="2" id="KW-1185">Reference proteome</keyword>
<dbReference type="EMBL" id="QMEY01000010">
    <property type="protein sequence ID" value="RBQ17788.1"/>
    <property type="molecule type" value="Genomic_DNA"/>
</dbReference>
<dbReference type="OrthoDB" id="21342at2"/>
<dbReference type="RefSeq" id="WP_113982884.1">
    <property type="nucleotide sequence ID" value="NZ_QMEY01000010.1"/>
</dbReference>
<dbReference type="Gene3D" id="1.10.287.1080">
    <property type="entry name" value="MazG-like"/>
    <property type="match status" value="1"/>
</dbReference>
<dbReference type="SUPFAM" id="SSF101386">
    <property type="entry name" value="all-alpha NTP pyrophosphatases"/>
    <property type="match status" value="1"/>
</dbReference>
<evidence type="ECO:0000313" key="2">
    <source>
        <dbReference type="Proteomes" id="UP000253303"/>
    </source>
</evidence>
<dbReference type="Proteomes" id="UP000253303">
    <property type="component" value="Unassembled WGS sequence"/>
</dbReference>
<evidence type="ECO:0000313" key="1">
    <source>
        <dbReference type="EMBL" id="RBQ17788.1"/>
    </source>
</evidence>
<organism evidence="1 2">
    <name type="scientific">Spongiactinospora rosea</name>
    <dbReference type="NCBI Taxonomy" id="2248750"/>
    <lineage>
        <taxon>Bacteria</taxon>
        <taxon>Bacillati</taxon>
        <taxon>Actinomycetota</taxon>
        <taxon>Actinomycetes</taxon>
        <taxon>Streptosporangiales</taxon>
        <taxon>Streptosporangiaceae</taxon>
        <taxon>Spongiactinospora</taxon>
    </lineage>
</organism>
<sequence>MPTLTTPTTSAPPQVTPDLWAHIATVLTWLDAANPRTDHELSMRLMKIGEETGEAVAAYIGITGQNPRKGITHTTDDLAGELCDVVITALVALASITGTAATAEAAMRTHLERRAPRLAALTATAAHR</sequence>
<reference evidence="1 2" key="1">
    <citation type="submission" date="2018-06" db="EMBL/GenBank/DDBJ databases">
        <title>Sphaerisporangium craniellae sp. nov., isolated from a marine sponge in the South China Sea.</title>
        <authorList>
            <person name="Li L."/>
        </authorList>
    </citation>
    <scope>NUCLEOTIDE SEQUENCE [LARGE SCALE GENOMIC DNA]</scope>
    <source>
        <strain evidence="1 2">LHW63015</strain>
    </source>
</reference>
<name>A0A366LV04_9ACTN</name>
<dbReference type="InterPro" id="IPR044548">
    <property type="entry name" value="AF0060_NTP-PPase_MazG-like"/>
</dbReference>
<gene>
    <name evidence="1" type="ORF">DP939_23290</name>
</gene>
<accession>A0A366LV04</accession>